<keyword evidence="5 9" id="KW-0450">Lipoyl</keyword>
<sequence>MKRFVPRDARLVIRSGVRAPRPFRPLRFPRTPHQHPSRLFHASAAQLAVKPYLLADIGEGITECQVIQWFVQPGARVEQFDKICEVQSDKATVEITSRFDGVIKKLYYEADDVAKVGKPLVDIDIQSDISPADEDVINSPGNEAPEASEKQSEARPSETSISDNSVAQSFSPEPAGSQDPSHSKYADLATPAVRHMLKRYNINIRDVQGTGKEGRVLKEDVQKYVTSEEVGESAEESAEAPAPPPEPTASGDKVIRLTPIQKAMYKTMTTSLNIPHFLYSDTVNVTNLNAIRHRLNEESARPTDASNTPRLSPLPFIVKAVSMALTSYPILNSYLNPGPNPATQPQLIHKAQHDIGIAMDTPSGLVVPVVRHVQAHSIISLALEISRLADRAKAGKLAAADLASPTFTVSNIGSIGGTVVAPVIVPPQVGILGIGQMKTVPQFGADGTIVKSDQCVLSWSADHRVVDGAMAARCAERVRSLLEKPEDMLVRLK</sequence>
<dbReference type="GO" id="GO:0031405">
    <property type="term" value="F:lipoic acid binding"/>
    <property type="evidence" value="ECO:0007669"/>
    <property type="project" value="TreeGrafter"/>
</dbReference>
<evidence type="ECO:0000256" key="3">
    <source>
        <dbReference type="ARBA" id="ARBA00007317"/>
    </source>
</evidence>
<dbReference type="InterPro" id="IPR036625">
    <property type="entry name" value="E3-bd_dom_sf"/>
</dbReference>
<evidence type="ECO:0000259" key="12">
    <source>
        <dbReference type="PROSITE" id="PS51826"/>
    </source>
</evidence>
<feature type="domain" description="Peripheral subunit-binding (PSBD)" evidence="12">
    <location>
        <begin position="188"/>
        <end position="225"/>
    </location>
</feature>
<keyword evidence="6" id="KW-0809">Transit peptide</keyword>
<evidence type="ECO:0000256" key="9">
    <source>
        <dbReference type="RuleBase" id="RU003423"/>
    </source>
</evidence>
<dbReference type="PROSITE" id="PS00189">
    <property type="entry name" value="LIPOYL"/>
    <property type="match status" value="1"/>
</dbReference>
<dbReference type="Gene3D" id="3.30.559.10">
    <property type="entry name" value="Chloramphenicol acetyltransferase-like domain"/>
    <property type="match status" value="1"/>
</dbReference>
<accession>A0A6A6BQ54</accession>
<comment type="subcellular location">
    <subcellularLocation>
        <location evidence="2">Mitochondrion matrix</location>
    </subcellularLocation>
</comment>
<dbReference type="CDD" id="cd06849">
    <property type="entry name" value="lipoyl_domain"/>
    <property type="match status" value="1"/>
</dbReference>
<dbReference type="InterPro" id="IPR000089">
    <property type="entry name" value="Biotin_lipoyl"/>
</dbReference>
<dbReference type="InterPro" id="IPR023213">
    <property type="entry name" value="CAT-like_dom_sf"/>
</dbReference>
<evidence type="ECO:0000256" key="10">
    <source>
        <dbReference type="SAM" id="MobiDB-lite"/>
    </source>
</evidence>
<keyword evidence="4 9" id="KW-0808">Transferase</keyword>
<comment type="cofactor">
    <cofactor evidence="1 9">
        <name>(R)-lipoate</name>
        <dbReference type="ChEBI" id="CHEBI:83088"/>
    </cofactor>
</comment>
<dbReference type="InterPro" id="IPR011053">
    <property type="entry name" value="Single_hybrid_motif"/>
</dbReference>
<dbReference type="OrthoDB" id="15567at2759"/>
<evidence type="ECO:0000256" key="1">
    <source>
        <dbReference type="ARBA" id="ARBA00001938"/>
    </source>
</evidence>
<dbReference type="GO" id="GO:0045333">
    <property type="term" value="P:cellular respiration"/>
    <property type="evidence" value="ECO:0007669"/>
    <property type="project" value="UniProtKB-ARBA"/>
</dbReference>
<dbReference type="PANTHER" id="PTHR43178">
    <property type="entry name" value="DIHYDROLIPOAMIDE ACETYLTRANSFERASE COMPONENT OF PYRUVATE DEHYDROGENASE COMPLEX"/>
    <property type="match status" value="1"/>
</dbReference>
<dbReference type="PANTHER" id="PTHR43178:SF5">
    <property type="entry name" value="LIPOAMIDE ACYLTRANSFERASE COMPONENT OF BRANCHED-CHAIN ALPHA-KETO ACID DEHYDROGENASE COMPLEX, MITOCHONDRIAL"/>
    <property type="match status" value="1"/>
</dbReference>
<dbReference type="FunFam" id="3.30.559.10:FF:000007">
    <property type="entry name" value="Dihydrolipoamide acetyltransferase component of pyruvate dehydrogenase complex"/>
    <property type="match status" value="1"/>
</dbReference>
<feature type="compositionally biased region" description="Polar residues" evidence="10">
    <location>
        <begin position="157"/>
        <end position="171"/>
    </location>
</feature>
<reference evidence="13" key="1">
    <citation type="journal article" date="2020" name="Stud. Mycol.">
        <title>101 Dothideomycetes genomes: a test case for predicting lifestyles and emergence of pathogens.</title>
        <authorList>
            <person name="Haridas S."/>
            <person name="Albert R."/>
            <person name="Binder M."/>
            <person name="Bloem J."/>
            <person name="Labutti K."/>
            <person name="Salamov A."/>
            <person name="Andreopoulos B."/>
            <person name="Baker S."/>
            <person name="Barry K."/>
            <person name="Bills G."/>
            <person name="Bluhm B."/>
            <person name="Cannon C."/>
            <person name="Castanera R."/>
            <person name="Culley D."/>
            <person name="Daum C."/>
            <person name="Ezra D."/>
            <person name="Gonzalez J."/>
            <person name="Henrissat B."/>
            <person name="Kuo A."/>
            <person name="Liang C."/>
            <person name="Lipzen A."/>
            <person name="Lutzoni F."/>
            <person name="Magnuson J."/>
            <person name="Mondo S."/>
            <person name="Nolan M."/>
            <person name="Ohm R."/>
            <person name="Pangilinan J."/>
            <person name="Park H.-J."/>
            <person name="Ramirez L."/>
            <person name="Alfaro M."/>
            <person name="Sun H."/>
            <person name="Tritt A."/>
            <person name="Yoshinaga Y."/>
            <person name="Zwiers L.-H."/>
            <person name="Turgeon B."/>
            <person name="Goodwin S."/>
            <person name="Spatafora J."/>
            <person name="Crous P."/>
            <person name="Grigoriev I."/>
        </authorList>
    </citation>
    <scope>NUCLEOTIDE SEQUENCE</scope>
    <source>
        <strain evidence="13">CBS 121167</strain>
    </source>
</reference>
<dbReference type="SUPFAM" id="SSF52777">
    <property type="entry name" value="CoA-dependent acyltransferases"/>
    <property type="match status" value="1"/>
</dbReference>
<gene>
    <name evidence="13" type="ORF">K452DRAFT_315673</name>
</gene>
<dbReference type="RefSeq" id="XP_033401137.1">
    <property type="nucleotide sequence ID" value="XM_033543879.1"/>
</dbReference>
<evidence type="ECO:0000313" key="13">
    <source>
        <dbReference type="EMBL" id="KAF2145425.1"/>
    </source>
</evidence>
<dbReference type="Gene3D" id="2.40.50.100">
    <property type="match status" value="1"/>
</dbReference>
<dbReference type="PROSITE" id="PS50968">
    <property type="entry name" value="BIOTINYL_LIPOYL"/>
    <property type="match status" value="1"/>
</dbReference>
<dbReference type="SUPFAM" id="SSF47005">
    <property type="entry name" value="Peripheral subunit-binding domain of 2-oxo acid dehydrogenase complex"/>
    <property type="match status" value="1"/>
</dbReference>
<dbReference type="Pfam" id="PF02817">
    <property type="entry name" value="E3_binding"/>
    <property type="match status" value="1"/>
</dbReference>
<feature type="region of interest" description="Disordered" evidence="10">
    <location>
        <begin position="224"/>
        <end position="252"/>
    </location>
</feature>
<evidence type="ECO:0000256" key="8">
    <source>
        <dbReference type="ARBA" id="ARBA00023315"/>
    </source>
</evidence>
<dbReference type="EMBL" id="ML995477">
    <property type="protein sequence ID" value="KAF2145425.1"/>
    <property type="molecule type" value="Genomic_DNA"/>
</dbReference>
<dbReference type="Pfam" id="PF00364">
    <property type="entry name" value="Biotin_lipoyl"/>
    <property type="match status" value="1"/>
</dbReference>
<dbReference type="EC" id="2.3.1.-" evidence="9"/>
<dbReference type="InterPro" id="IPR001078">
    <property type="entry name" value="2-oxoacid_DH_actylTfrase"/>
</dbReference>
<feature type="compositionally biased region" description="Basic and acidic residues" evidence="10">
    <location>
        <begin position="147"/>
        <end position="156"/>
    </location>
</feature>
<feature type="compositionally biased region" description="Acidic residues" evidence="10">
    <location>
        <begin position="229"/>
        <end position="238"/>
    </location>
</feature>
<dbReference type="InterPro" id="IPR050743">
    <property type="entry name" value="2-oxoacid_DH_E2_comp"/>
</dbReference>
<keyword evidence="8 9" id="KW-0012">Acyltransferase</keyword>
<dbReference type="FunFam" id="2.40.50.100:FF:000013">
    <property type="entry name" value="Dihydrolipoamide acetyltransferase component of pyruvate dehydrogenase complex"/>
    <property type="match status" value="1"/>
</dbReference>
<dbReference type="PROSITE" id="PS51826">
    <property type="entry name" value="PSBD"/>
    <property type="match status" value="1"/>
</dbReference>
<organism evidence="13 14">
    <name type="scientific">Aplosporella prunicola CBS 121167</name>
    <dbReference type="NCBI Taxonomy" id="1176127"/>
    <lineage>
        <taxon>Eukaryota</taxon>
        <taxon>Fungi</taxon>
        <taxon>Dikarya</taxon>
        <taxon>Ascomycota</taxon>
        <taxon>Pezizomycotina</taxon>
        <taxon>Dothideomycetes</taxon>
        <taxon>Dothideomycetes incertae sedis</taxon>
        <taxon>Botryosphaeriales</taxon>
        <taxon>Aplosporellaceae</taxon>
        <taxon>Aplosporella</taxon>
    </lineage>
</organism>
<feature type="domain" description="Lipoyl-binding" evidence="11">
    <location>
        <begin position="45"/>
        <end position="124"/>
    </location>
</feature>
<dbReference type="InterPro" id="IPR003016">
    <property type="entry name" value="2-oxoA_DH_lipoyl-BS"/>
</dbReference>
<feature type="region of interest" description="Disordered" evidence="10">
    <location>
        <begin position="131"/>
        <end position="184"/>
    </location>
</feature>
<dbReference type="SUPFAM" id="SSF51230">
    <property type="entry name" value="Single hybrid motif"/>
    <property type="match status" value="1"/>
</dbReference>
<dbReference type="Pfam" id="PF00198">
    <property type="entry name" value="2-oxoacid_dh"/>
    <property type="match status" value="1"/>
</dbReference>
<dbReference type="Gene3D" id="4.10.320.10">
    <property type="entry name" value="E3-binding domain"/>
    <property type="match status" value="1"/>
</dbReference>
<dbReference type="InterPro" id="IPR004167">
    <property type="entry name" value="PSBD"/>
</dbReference>
<dbReference type="AlphaFoldDB" id="A0A6A6BQ54"/>
<dbReference type="GO" id="GO:0005759">
    <property type="term" value="C:mitochondrial matrix"/>
    <property type="evidence" value="ECO:0007669"/>
    <property type="project" value="UniProtKB-SubCell"/>
</dbReference>
<evidence type="ECO:0000256" key="4">
    <source>
        <dbReference type="ARBA" id="ARBA00022679"/>
    </source>
</evidence>
<proteinExistence type="inferred from homology"/>
<evidence type="ECO:0000256" key="5">
    <source>
        <dbReference type="ARBA" id="ARBA00022823"/>
    </source>
</evidence>
<dbReference type="Proteomes" id="UP000799438">
    <property type="component" value="Unassembled WGS sequence"/>
</dbReference>
<keyword evidence="14" id="KW-1185">Reference proteome</keyword>
<evidence type="ECO:0000259" key="11">
    <source>
        <dbReference type="PROSITE" id="PS50968"/>
    </source>
</evidence>
<comment type="similarity">
    <text evidence="3 9">Belongs to the 2-oxoacid dehydrogenase family.</text>
</comment>
<evidence type="ECO:0000256" key="7">
    <source>
        <dbReference type="ARBA" id="ARBA00023128"/>
    </source>
</evidence>
<keyword evidence="7" id="KW-0496">Mitochondrion</keyword>
<evidence type="ECO:0000313" key="14">
    <source>
        <dbReference type="Proteomes" id="UP000799438"/>
    </source>
</evidence>
<dbReference type="GO" id="GO:0016407">
    <property type="term" value="F:acetyltransferase activity"/>
    <property type="evidence" value="ECO:0007669"/>
    <property type="project" value="TreeGrafter"/>
</dbReference>
<evidence type="ECO:0000256" key="6">
    <source>
        <dbReference type="ARBA" id="ARBA00022946"/>
    </source>
</evidence>
<dbReference type="GeneID" id="54301376"/>
<name>A0A6A6BQ54_9PEZI</name>
<evidence type="ECO:0000256" key="2">
    <source>
        <dbReference type="ARBA" id="ARBA00004305"/>
    </source>
</evidence>
<protein>
    <recommendedName>
        <fullName evidence="9">Dihydrolipoamide acetyltransferase component of pyruvate dehydrogenase complex</fullName>
        <ecNumber evidence="9">2.3.1.-</ecNumber>
    </recommendedName>
</protein>